<keyword evidence="4 8" id="KW-0812">Transmembrane</keyword>
<evidence type="ECO:0000256" key="8">
    <source>
        <dbReference type="RuleBase" id="RU079119"/>
    </source>
</evidence>
<evidence type="ECO:0000256" key="7">
    <source>
        <dbReference type="ARBA" id="ARBA00023315"/>
    </source>
</evidence>
<dbReference type="Proteomes" id="UP001489004">
    <property type="component" value="Unassembled WGS sequence"/>
</dbReference>
<feature type="transmembrane region" description="Helical" evidence="8">
    <location>
        <begin position="170"/>
        <end position="193"/>
    </location>
</feature>
<feature type="domain" description="Palmitoyltransferase DHHC" evidence="9">
    <location>
        <begin position="124"/>
        <end position="246"/>
    </location>
</feature>
<accession>A0AAW1Q7B1</accession>
<dbReference type="Pfam" id="PF01529">
    <property type="entry name" value="DHHC"/>
    <property type="match status" value="1"/>
</dbReference>
<protein>
    <recommendedName>
        <fullName evidence="8">S-acyltransferase</fullName>
        <ecNumber evidence="8">2.3.1.225</ecNumber>
    </recommendedName>
    <alternativeName>
        <fullName evidence="8">Palmitoyltransferase</fullName>
    </alternativeName>
</protein>
<dbReference type="EC" id="2.3.1.225" evidence="8"/>
<evidence type="ECO:0000256" key="4">
    <source>
        <dbReference type="ARBA" id="ARBA00022692"/>
    </source>
</evidence>
<evidence type="ECO:0000256" key="6">
    <source>
        <dbReference type="ARBA" id="ARBA00023136"/>
    </source>
</evidence>
<dbReference type="PANTHER" id="PTHR12246">
    <property type="entry name" value="PALMITOYLTRANSFERASE ZDHHC16"/>
    <property type="match status" value="1"/>
</dbReference>
<dbReference type="EMBL" id="JALJOR010000005">
    <property type="protein sequence ID" value="KAK9817247.1"/>
    <property type="molecule type" value="Genomic_DNA"/>
</dbReference>
<comment type="caution">
    <text evidence="10">The sequence shown here is derived from an EMBL/GenBank/DDBJ whole genome shotgun (WGS) entry which is preliminary data.</text>
</comment>
<feature type="transmembrane region" description="Helical" evidence="8">
    <location>
        <begin position="213"/>
        <end position="237"/>
    </location>
</feature>
<evidence type="ECO:0000313" key="11">
    <source>
        <dbReference type="Proteomes" id="UP001489004"/>
    </source>
</evidence>
<evidence type="ECO:0000256" key="3">
    <source>
        <dbReference type="ARBA" id="ARBA00022679"/>
    </source>
</evidence>
<comment type="catalytic activity">
    <reaction evidence="8">
        <text>L-cysteinyl-[protein] + hexadecanoyl-CoA = S-hexadecanoyl-L-cysteinyl-[protein] + CoA</text>
        <dbReference type="Rhea" id="RHEA:36683"/>
        <dbReference type="Rhea" id="RHEA-COMP:10131"/>
        <dbReference type="Rhea" id="RHEA-COMP:11032"/>
        <dbReference type="ChEBI" id="CHEBI:29950"/>
        <dbReference type="ChEBI" id="CHEBI:57287"/>
        <dbReference type="ChEBI" id="CHEBI:57379"/>
        <dbReference type="ChEBI" id="CHEBI:74151"/>
        <dbReference type="EC" id="2.3.1.225"/>
    </reaction>
</comment>
<keyword evidence="5 8" id="KW-1133">Transmembrane helix</keyword>
<dbReference type="InterPro" id="IPR039859">
    <property type="entry name" value="PFA4/ZDH16/20/ERF2-like"/>
</dbReference>
<comment type="subcellular location">
    <subcellularLocation>
        <location evidence="1">Membrane</location>
        <topology evidence="1">Multi-pass membrane protein</topology>
    </subcellularLocation>
</comment>
<comment type="similarity">
    <text evidence="2 8">Belongs to the DHHC palmitoyltransferase family.</text>
</comment>
<dbReference type="GO" id="GO:0019706">
    <property type="term" value="F:protein-cysteine S-palmitoyltransferase activity"/>
    <property type="evidence" value="ECO:0007669"/>
    <property type="project" value="UniProtKB-EC"/>
</dbReference>
<sequence length="335" mass="37862">MSFRCRPAWILKLKLRGFLVLGTAIEWWSTWTDHAMRKGGPMYVAVATVLILFVAFVFFSSVLPEVSSGHNIGHRLAHGCLGAVLLANILFNYYQCVRTPPGTTQDCLEATEMDEEAGLDAGSPRRFCHRCQRAKPPLTHHCHICDKCVLRMDHHCPWMHNCIGFYNYRFFFLFVFYLWAGSMYAAFMTWLRLNAITDLAASQGVVPQHPRRLVFTFVVATAVAVALTILLACHLYFVLTAQGTIDVVGNLSDWWEARQRGERWANLYDLGPKRNFQETFDARGRWWWVTWLLPSVARKQGSGATPLTSRSAALQAMPGSHLEHVGLATHVAGSM</sequence>
<keyword evidence="3 8" id="KW-0808">Transferase</keyword>
<dbReference type="PROSITE" id="PS50216">
    <property type="entry name" value="DHHC"/>
    <property type="match status" value="1"/>
</dbReference>
<evidence type="ECO:0000313" key="10">
    <source>
        <dbReference type="EMBL" id="KAK9817247.1"/>
    </source>
</evidence>
<keyword evidence="11" id="KW-1185">Reference proteome</keyword>
<evidence type="ECO:0000256" key="5">
    <source>
        <dbReference type="ARBA" id="ARBA00022989"/>
    </source>
</evidence>
<feature type="transmembrane region" description="Helical" evidence="8">
    <location>
        <begin position="76"/>
        <end position="94"/>
    </location>
</feature>
<keyword evidence="7 8" id="KW-0012">Acyltransferase</keyword>
<feature type="transmembrane region" description="Helical" evidence="8">
    <location>
        <begin position="42"/>
        <end position="64"/>
    </location>
</feature>
<evidence type="ECO:0000256" key="1">
    <source>
        <dbReference type="ARBA" id="ARBA00004141"/>
    </source>
</evidence>
<name>A0AAW1Q7B1_9CHLO</name>
<evidence type="ECO:0000259" key="9">
    <source>
        <dbReference type="Pfam" id="PF01529"/>
    </source>
</evidence>
<comment type="domain">
    <text evidence="8">The DHHC domain is required for palmitoyltransferase activity.</text>
</comment>
<reference evidence="10 11" key="1">
    <citation type="journal article" date="2024" name="Nat. Commun.">
        <title>Phylogenomics reveals the evolutionary origins of lichenization in chlorophyte algae.</title>
        <authorList>
            <person name="Puginier C."/>
            <person name="Libourel C."/>
            <person name="Otte J."/>
            <person name="Skaloud P."/>
            <person name="Haon M."/>
            <person name="Grisel S."/>
            <person name="Petersen M."/>
            <person name="Berrin J.G."/>
            <person name="Delaux P.M."/>
            <person name="Dal Grande F."/>
            <person name="Keller J."/>
        </authorList>
    </citation>
    <scope>NUCLEOTIDE SEQUENCE [LARGE SCALE GENOMIC DNA]</scope>
    <source>
        <strain evidence="10 11">SAG 2043</strain>
    </source>
</reference>
<dbReference type="AlphaFoldDB" id="A0AAW1Q7B1"/>
<dbReference type="GO" id="GO:0016020">
    <property type="term" value="C:membrane"/>
    <property type="evidence" value="ECO:0007669"/>
    <property type="project" value="UniProtKB-SubCell"/>
</dbReference>
<evidence type="ECO:0000256" key="2">
    <source>
        <dbReference type="ARBA" id="ARBA00008574"/>
    </source>
</evidence>
<keyword evidence="6 8" id="KW-0472">Membrane</keyword>
<organism evidence="10 11">
    <name type="scientific">[Myrmecia] bisecta</name>
    <dbReference type="NCBI Taxonomy" id="41462"/>
    <lineage>
        <taxon>Eukaryota</taxon>
        <taxon>Viridiplantae</taxon>
        <taxon>Chlorophyta</taxon>
        <taxon>core chlorophytes</taxon>
        <taxon>Trebouxiophyceae</taxon>
        <taxon>Trebouxiales</taxon>
        <taxon>Trebouxiaceae</taxon>
        <taxon>Myrmecia</taxon>
    </lineage>
</organism>
<dbReference type="InterPro" id="IPR001594">
    <property type="entry name" value="Palmitoyltrfase_DHHC"/>
</dbReference>
<gene>
    <name evidence="10" type="ORF">WJX72_011804</name>
</gene>
<proteinExistence type="inferred from homology"/>